<dbReference type="EMBL" id="CP045226">
    <property type="protein sequence ID" value="QFS45784.1"/>
    <property type="molecule type" value="Genomic_DNA"/>
</dbReference>
<proteinExistence type="predicted"/>
<dbReference type="AlphaFoldDB" id="A0A5P8VZF7"/>
<keyword evidence="1" id="KW-0328">Glycosyltransferase</keyword>
<evidence type="ECO:0000313" key="2">
    <source>
        <dbReference type="Proteomes" id="UP000326678"/>
    </source>
</evidence>
<evidence type="ECO:0000313" key="1">
    <source>
        <dbReference type="EMBL" id="QFS45784.1"/>
    </source>
</evidence>
<keyword evidence="1" id="KW-0808">Transferase</keyword>
<dbReference type="KEGG" id="nsh:GXM_03261"/>
<sequence length="79" mass="9501">MPRLGYIYAFSIRCVKLLLTHHSNPKTTLTFHVRELQEINYPLLWGGQHERPMDWALMLPTPQELIGYFFIWKPLMWKS</sequence>
<gene>
    <name evidence="1" type="ORF">GXM_03261</name>
</gene>
<protein>
    <submittedName>
        <fullName evidence="1">Dolichyl-phosphate-mannose--protein mannosyltransferase</fullName>
    </submittedName>
</protein>
<dbReference type="Proteomes" id="UP000326678">
    <property type="component" value="Chromosome Gxm1"/>
</dbReference>
<accession>A0A5P8VZF7</accession>
<reference evidence="1 2" key="1">
    <citation type="submission" date="2019-10" db="EMBL/GenBank/DDBJ databases">
        <title>Genomic and transcriptomic insights into the perfect genentic adaptation of a filamentous nitrogen-fixing cyanobacterium to rice fields.</title>
        <authorList>
            <person name="Chen Z."/>
        </authorList>
    </citation>
    <scope>NUCLEOTIDE SEQUENCE [LARGE SCALE GENOMIC DNA]</scope>
    <source>
        <strain evidence="1">CCNUC1</strain>
    </source>
</reference>
<name>A0A5P8VZF7_9NOSO</name>
<dbReference type="GO" id="GO:0016757">
    <property type="term" value="F:glycosyltransferase activity"/>
    <property type="evidence" value="ECO:0007669"/>
    <property type="project" value="UniProtKB-KW"/>
</dbReference>
<keyword evidence="2" id="KW-1185">Reference proteome</keyword>
<organism evidence="1 2">
    <name type="scientific">Nostoc sphaeroides CCNUC1</name>
    <dbReference type="NCBI Taxonomy" id="2653204"/>
    <lineage>
        <taxon>Bacteria</taxon>
        <taxon>Bacillati</taxon>
        <taxon>Cyanobacteriota</taxon>
        <taxon>Cyanophyceae</taxon>
        <taxon>Nostocales</taxon>
        <taxon>Nostocaceae</taxon>
        <taxon>Nostoc</taxon>
    </lineage>
</organism>